<evidence type="ECO:0000313" key="7">
    <source>
        <dbReference type="Proteomes" id="UP000285092"/>
    </source>
</evidence>
<accession>A0A418NIW6</accession>
<comment type="caution">
    <text evidence="6">The sequence shown here is derived from an EMBL/GenBank/DDBJ whole genome shotgun (WGS) entry which is preliminary data.</text>
</comment>
<dbReference type="RefSeq" id="WP_119512083.1">
    <property type="nucleotide sequence ID" value="NZ_QXFK01000014.1"/>
</dbReference>
<proteinExistence type="predicted"/>
<dbReference type="Pfam" id="PF13564">
    <property type="entry name" value="DoxX_2"/>
    <property type="match status" value="1"/>
</dbReference>
<keyword evidence="4 5" id="KW-0472">Membrane</keyword>
<evidence type="ECO:0000256" key="3">
    <source>
        <dbReference type="ARBA" id="ARBA00022989"/>
    </source>
</evidence>
<feature type="transmembrane region" description="Helical" evidence="5">
    <location>
        <begin position="86"/>
        <end position="104"/>
    </location>
</feature>
<dbReference type="GO" id="GO:0016020">
    <property type="term" value="C:membrane"/>
    <property type="evidence" value="ECO:0007669"/>
    <property type="project" value="UniProtKB-SubCell"/>
</dbReference>
<feature type="transmembrane region" description="Helical" evidence="5">
    <location>
        <begin position="110"/>
        <end position="130"/>
    </location>
</feature>
<dbReference type="EMBL" id="QXFK01000014">
    <property type="protein sequence ID" value="RIV79251.1"/>
    <property type="molecule type" value="Genomic_DNA"/>
</dbReference>
<evidence type="ECO:0000256" key="4">
    <source>
        <dbReference type="ARBA" id="ARBA00023136"/>
    </source>
</evidence>
<reference evidence="6 7" key="1">
    <citation type="submission" date="2018-08" db="EMBL/GenBank/DDBJ databases">
        <title>Altererythrobacter sp.Ery1 and Ery12, the genome sequencing of novel strains in genus Alterythrobacter.</title>
        <authorList>
            <person name="Cheng H."/>
            <person name="Wu Y.-H."/>
            <person name="Fang C."/>
            <person name="Xu X.-W."/>
        </authorList>
    </citation>
    <scope>NUCLEOTIDE SEQUENCE [LARGE SCALE GENOMIC DNA]</scope>
    <source>
        <strain evidence="6 7">Ery1</strain>
    </source>
</reference>
<evidence type="ECO:0000256" key="1">
    <source>
        <dbReference type="ARBA" id="ARBA00004141"/>
    </source>
</evidence>
<keyword evidence="3 5" id="KW-1133">Transmembrane helix</keyword>
<feature type="transmembrane region" description="Helical" evidence="5">
    <location>
        <begin position="63"/>
        <end position="81"/>
    </location>
</feature>
<gene>
    <name evidence="6" type="ORF">D2V04_04405</name>
</gene>
<name>A0A418NIW6_9SPHN</name>
<dbReference type="Proteomes" id="UP000285092">
    <property type="component" value="Unassembled WGS sequence"/>
</dbReference>
<sequence>MATVADTEITSATFRTPAGVWVGRVLSGLVIAFLLFDAGFKLAAPELAIKYSPPDLGWPPEVGTMYTLAILLLIPTLLYIWPRTAVLGAVLITGYLGGAIATHLRIDSPLLTHTLFGVYLGLMVWGGLWLRNPALRSVFPFDSRKD</sequence>
<protein>
    <submittedName>
        <fullName evidence="6">DoxX family protein</fullName>
    </submittedName>
</protein>
<dbReference type="OrthoDB" id="9811373at2"/>
<feature type="transmembrane region" description="Helical" evidence="5">
    <location>
        <begin position="21"/>
        <end position="43"/>
    </location>
</feature>
<evidence type="ECO:0000256" key="2">
    <source>
        <dbReference type="ARBA" id="ARBA00022692"/>
    </source>
</evidence>
<keyword evidence="7" id="KW-1185">Reference proteome</keyword>
<evidence type="ECO:0000313" key="6">
    <source>
        <dbReference type="EMBL" id="RIV79251.1"/>
    </source>
</evidence>
<keyword evidence="2 5" id="KW-0812">Transmembrane</keyword>
<comment type="subcellular location">
    <subcellularLocation>
        <location evidence="1">Membrane</location>
        <topology evidence="1">Multi-pass membrane protein</topology>
    </subcellularLocation>
</comment>
<dbReference type="InterPro" id="IPR032808">
    <property type="entry name" value="DoxX"/>
</dbReference>
<evidence type="ECO:0000256" key="5">
    <source>
        <dbReference type="SAM" id="Phobius"/>
    </source>
</evidence>
<dbReference type="AlphaFoldDB" id="A0A418NIW6"/>
<organism evidence="6 7">
    <name type="scientific">Pelagerythrobacter aerophilus</name>
    <dbReference type="NCBI Taxonomy" id="2306995"/>
    <lineage>
        <taxon>Bacteria</taxon>
        <taxon>Pseudomonadati</taxon>
        <taxon>Pseudomonadota</taxon>
        <taxon>Alphaproteobacteria</taxon>
        <taxon>Sphingomonadales</taxon>
        <taxon>Erythrobacteraceae</taxon>
        <taxon>Pelagerythrobacter</taxon>
    </lineage>
</organism>